<comment type="subcellular location">
    <subcellularLocation>
        <location evidence="5">Secreted</location>
    </subcellularLocation>
    <subcellularLocation>
        <location evidence="5">Bacterial flagellum</location>
    </subcellularLocation>
</comment>
<dbReference type="Pfam" id="PF02465">
    <property type="entry name" value="FliD_N"/>
    <property type="match status" value="1"/>
</dbReference>
<proteinExistence type="inferred from homology"/>
<dbReference type="Proteomes" id="UP000272528">
    <property type="component" value="Chromosome"/>
</dbReference>
<accession>A0A3S8ZYE9</accession>
<dbReference type="GO" id="GO:0009424">
    <property type="term" value="C:bacterial-type flagellum hook"/>
    <property type="evidence" value="ECO:0007669"/>
    <property type="project" value="UniProtKB-UniRule"/>
</dbReference>
<dbReference type="GO" id="GO:0009421">
    <property type="term" value="C:bacterial-type flagellum filament cap"/>
    <property type="evidence" value="ECO:0007669"/>
    <property type="project" value="InterPro"/>
</dbReference>
<evidence type="ECO:0000256" key="1">
    <source>
        <dbReference type="ARBA" id="ARBA00009764"/>
    </source>
</evidence>
<dbReference type="GO" id="GO:0007155">
    <property type="term" value="P:cell adhesion"/>
    <property type="evidence" value="ECO:0007669"/>
    <property type="project" value="InterPro"/>
</dbReference>
<dbReference type="EMBL" id="CP034437">
    <property type="protein sequence ID" value="AZN38521.1"/>
    <property type="molecule type" value="Genomic_DNA"/>
</dbReference>
<evidence type="ECO:0000313" key="9">
    <source>
        <dbReference type="Proteomes" id="UP000272528"/>
    </source>
</evidence>
<name>A0A3S8ZYE9_9BACL</name>
<dbReference type="GO" id="GO:0071973">
    <property type="term" value="P:bacterial-type flagellum-dependent cell motility"/>
    <property type="evidence" value="ECO:0007669"/>
    <property type="project" value="TreeGrafter"/>
</dbReference>
<gene>
    <name evidence="8" type="ORF">EJC50_01670</name>
</gene>
<dbReference type="OrthoDB" id="9776025at2"/>
<keyword evidence="9" id="KW-1185">Reference proteome</keyword>
<evidence type="ECO:0000256" key="3">
    <source>
        <dbReference type="ARBA" id="ARBA00023054"/>
    </source>
</evidence>
<keyword evidence="4 5" id="KW-0975">Bacterial flagellum</keyword>
<comment type="subunit">
    <text evidence="2 5">Homopentamer.</text>
</comment>
<protein>
    <recommendedName>
        <fullName evidence="5">Flagellar hook-associated protein 2</fullName>
        <shortName evidence="5">HAP2</shortName>
    </recommendedName>
    <alternativeName>
        <fullName evidence="5">Flagellar cap protein</fullName>
    </alternativeName>
</protein>
<evidence type="ECO:0000256" key="4">
    <source>
        <dbReference type="ARBA" id="ARBA00023143"/>
    </source>
</evidence>
<dbReference type="PANTHER" id="PTHR30288">
    <property type="entry name" value="FLAGELLAR CAP/ASSEMBLY PROTEIN FLID"/>
    <property type="match status" value="1"/>
</dbReference>
<sequence>MRISGFASGMDIDSMVKQLMAAKRAPLDKLNQKTTTLQWQQEQYRDINIKLLTFRNSKLLSYSSSASLDAKQASVSGNTSAVTVTAGSTAPAGALSIEVDNLATAASISSGSNLGSAPLNMNSKLIDLKNSVPPVLNYDSQSVEINGTQISFDENTDTLGTLISKINSNSGANVNVYLDNVTGRMSITSKTTGAASTVTLGGSAGNILTNFGLGSTNSVAGAKLSSGSSSMAASGALPVDTSKTLTDLKAAGTITYDSSNAIVINGKSISFDENTDTLSSLITKINSDPAANVTATFDAATGKMSLTSKTASAISLAGNASGNLLESFNLQSSSASYFTTGAVSAGVDANVKINGIATTRSSNRFTENGIDITLNSKTNGIASTINVVSNTDKIVDTIKSFITDYNDLLSTINGKLGEDRYPKYTPLSDDQKKEMSDDQVKLWESKAKSGLLLRDSTLTQLANNMRLTVMTNVNMSKSEVAIDDSDQSTTEVEVNLLGSFGISTGDWTTQGKLMLTDESKLRAAIEADPNKVISFFTRQSTETDPTVKNSPTDTSSGLFNRLSNSALTAINLLAQKAGTSKYSTDPNTGFSATSLIGTQLMDLADRINDMNERLTREETNYYQMFTNMETAMNRYQSQSSSLFGAQ</sequence>
<keyword evidence="3" id="KW-0175">Coiled coil</keyword>
<evidence type="ECO:0000259" key="6">
    <source>
        <dbReference type="Pfam" id="PF02465"/>
    </source>
</evidence>
<evidence type="ECO:0000256" key="2">
    <source>
        <dbReference type="ARBA" id="ARBA00011255"/>
    </source>
</evidence>
<dbReference type="GO" id="GO:0005576">
    <property type="term" value="C:extracellular region"/>
    <property type="evidence" value="ECO:0007669"/>
    <property type="project" value="UniProtKB-SubCell"/>
</dbReference>
<keyword evidence="5" id="KW-0964">Secreted</keyword>
<comment type="similarity">
    <text evidence="1 5">Belongs to the FliD family.</text>
</comment>
<organism evidence="8 9">
    <name type="scientific">Paenibacillus albus</name>
    <dbReference type="NCBI Taxonomy" id="2495582"/>
    <lineage>
        <taxon>Bacteria</taxon>
        <taxon>Bacillati</taxon>
        <taxon>Bacillota</taxon>
        <taxon>Bacilli</taxon>
        <taxon>Bacillales</taxon>
        <taxon>Paenibacillaceae</taxon>
        <taxon>Paenibacillus</taxon>
    </lineage>
</organism>
<dbReference type="KEGG" id="palb:EJC50_01670"/>
<feature type="domain" description="Flagellar hook-associated protein 2 C-terminal" evidence="7">
    <location>
        <begin position="347"/>
        <end position="637"/>
    </location>
</feature>
<comment type="function">
    <text evidence="5">Required for morphogenesis and for the elongation of the flagellar filament by facilitating polymerization of the flagellin monomers at the tip of growing filament. Forms a capping structure, which prevents flagellin subunits (transported through the central channel of the flagellum) from leaking out without polymerization at the distal end.</text>
</comment>
<dbReference type="AlphaFoldDB" id="A0A3S8ZYE9"/>
<dbReference type="InterPro" id="IPR040026">
    <property type="entry name" value="FliD"/>
</dbReference>
<dbReference type="InterPro" id="IPR003481">
    <property type="entry name" value="FliD_N"/>
</dbReference>
<evidence type="ECO:0000256" key="5">
    <source>
        <dbReference type="RuleBase" id="RU362066"/>
    </source>
</evidence>
<evidence type="ECO:0000259" key="7">
    <source>
        <dbReference type="Pfam" id="PF07195"/>
    </source>
</evidence>
<dbReference type="RefSeq" id="WP_126011711.1">
    <property type="nucleotide sequence ID" value="NZ_CP034437.1"/>
</dbReference>
<reference evidence="9" key="1">
    <citation type="submission" date="2018-12" db="EMBL/GenBank/DDBJ databases">
        <title>Genome sequence of Peanibacillus sp.</title>
        <authorList>
            <person name="Subramani G."/>
            <person name="Srinivasan S."/>
            <person name="Kim M.K."/>
        </authorList>
    </citation>
    <scope>NUCLEOTIDE SEQUENCE [LARGE SCALE GENOMIC DNA]</scope>
    <source>
        <strain evidence="9">18JY67-1</strain>
    </source>
</reference>
<dbReference type="PANTHER" id="PTHR30288:SF0">
    <property type="entry name" value="FLAGELLAR HOOK-ASSOCIATED PROTEIN 2"/>
    <property type="match status" value="1"/>
</dbReference>
<evidence type="ECO:0000313" key="8">
    <source>
        <dbReference type="EMBL" id="AZN38521.1"/>
    </source>
</evidence>
<feature type="domain" description="Flagellar hook-associated protein 2 N-terminal" evidence="6">
    <location>
        <begin position="8"/>
        <end position="106"/>
    </location>
</feature>
<dbReference type="Pfam" id="PF07195">
    <property type="entry name" value="FliD_C"/>
    <property type="match status" value="1"/>
</dbReference>
<dbReference type="InterPro" id="IPR010809">
    <property type="entry name" value="FliD_C"/>
</dbReference>